<gene>
    <name evidence="2" type="ORF">DB31_0656</name>
</gene>
<dbReference type="EMBL" id="JMCB01000001">
    <property type="protein sequence ID" value="KFE72393.1"/>
    <property type="molecule type" value="Genomic_DNA"/>
</dbReference>
<evidence type="ECO:0000313" key="2">
    <source>
        <dbReference type="EMBL" id="KFE72393.1"/>
    </source>
</evidence>
<dbReference type="PATRIC" id="fig|394096.3.peg.648"/>
<comment type="caution">
    <text evidence="2">The sequence shown here is derived from an EMBL/GenBank/DDBJ whole genome shotgun (WGS) entry which is preliminary data.</text>
</comment>
<feature type="region of interest" description="Disordered" evidence="1">
    <location>
        <begin position="1"/>
        <end position="33"/>
    </location>
</feature>
<proteinExistence type="predicted"/>
<dbReference type="AlphaFoldDB" id="A0A085WXI0"/>
<sequence length="156" mass="16468">MLYKVTPMMPPAAPEKAKPREQGQPRKKRKSAVYDADGHEVLISLMCLKCRTLKPLAQFGLRKMADGAIRNQPWCRTCRSGAGTKKPKGKAAETSPEVSSETEAPVTAAEEVTAALQVMAAEAELPESAIADAALADEGPGDEEPQAATAPAPVEG</sequence>
<evidence type="ECO:0000313" key="3">
    <source>
        <dbReference type="Proteomes" id="UP000028725"/>
    </source>
</evidence>
<feature type="region of interest" description="Disordered" evidence="1">
    <location>
        <begin position="129"/>
        <end position="156"/>
    </location>
</feature>
<protein>
    <submittedName>
        <fullName evidence="2">Uncharacterized protein</fullName>
    </submittedName>
</protein>
<evidence type="ECO:0000256" key="1">
    <source>
        <dbReference type="SAM" id="MobiDB-lite"/>
    </source>
</evidence>
<reference evidence="2 3" key="1">
    <citation type="submission" date="2014-04" db="EMBL/GenBank/DDBJ databases">
        <title>Genome assembly of Hyalangium minutum DSM 14724.</title>
        <authorList>
            <person name="Sharma G."/>
            <person name="Subramanian S."/>
        </authorList>
    </citation>
    <scope>NUCLEOTIDE SEQUENCE [LARGE SCALE GENOMIC DNA]</scope>
    <source>
        <strain evidence="2 3">DSM 14724</strain>
    </source>
</reference>
<keyword evidence="3" id="KW-1185">Reference proteome</keyword>
<organism evidence="2 3">
    <name type="scientific">Hyalangium minutum</name>
    <dbReference type="NCBI Taxonomy" id="394096"/>
    <lineage>
        <taxon>Bacteria</taxon>
        <taxon>Pseudomonadati</taxon>
        <taxon>Myxococcota</taxon>
        <taxon>Myxococcia</taxon>
        <taxon>Myxococcales</taxon>
        <taxon>Cystobacterineae</taxon>
        <taxon>Archangiaceae</taxon>
        <taxon>Hyalangium</taxon>
    </lineage>
</organism>
<feature type="compositionally biased region" description="Basic and acidic residues" evidence="1">
    <location>
        <begin position="15"/>
        <end position="24"/>
    </location>
</feature>
<feature type="region of interest" description="Disordered" evidence="1">
    <location>
        <begin position="78"/>
        <end position="107"/>
    </location>
</feature>
<accession>A0A085WXI0</accession>
<dbReference type="RefSeq" id="WP_044182313.1">
    <property type="nucleotide sequence ID" value="NZ_JMCB01000001.1"/>
</dbReference>
<dbReference type="Proteomes" id="UP000028725">
    <property type="component" value="Unassembled WGS sequence"/>
</dbReference>
<name>A0A085WXI0_9BACT</name>